<name>H0GK67_SACCK</name>
<dbReference type="SUPFAM" id="SSF54001">
    <property type="entry name" value="Cysteine proteinases"/>
    <property type="match status" value="1"/>
</dbReference>
<evidence type="ECO:0000313" key="10">
    <source>
        <dbReference type="EMBL" id="EHN05903.1"/>
    </source>
</evidence>
<evidence type="ECO:0000256" key="8">
    <source>
        <dbReference type="ARBA" id="ARBA00023621"/>
    </source>
</evidence>
<dbReference type="GO" id="GO:0005811">
    <property type="term" value="C:lipid droplet"/>
    <property type="evidence" value="ECO:0007669"/>
    <property type="project" value="TreeGrafter"/>
</dbReference>
<dbReference type="GO" id="GO:0005741">
    <property type="term" value="C:mitochondrial outer membrane"/>
    <property type="evidence" value="ECO:0007669"/>
    <property type="project" value="TreeGrafter"/>
</dbReference>
<evidence type="ECO:0000256" key="7">
    <source>
        <dbReference type="ARBA" id="ARBA00023593"/>
    </source>
</evidence>
<dbReference type="CDD" id="cd08941">
    <property type="entry name" value="3KS_SDR_c"/>
    <property type="match status" value="1"/>
</dbReference>
<keyword evidence="4" id="KW-0560">Oxidoreductase</keyword>
<dbReference type="InterPro" id="IPR038765">
    <property type="entry name" value="Papain-like_cys_pep_sf"/>
</dbReference>
<sequence length="367" mass="42163">MNRKVAIVTGTNSNLGLNIVFRLIETEDTNVRLTIVVTSRTLPRVQEVINQIKDFYNKSGRVEDLEIDFDYLLVDFTNMVSVLNAYYDINKKYRAINYLFVNAAQGIFDGIDWIGAVKEVFTNPLEAVTNPTYKIQLVGVKSKDDMGLIFQANVFGPYYFISKILPQLTRGKAYIVWISSIMSDPKYLSLNDIELLKTNASYEGSKRLVDLLHLATYKDLKKLGINQYVVQPGIFTSHSFSKYLNFFTYFGMLCLFYLARLLGSPWHNIDGYKAANAPVYVTRLANPNFEKQDVKYGSATSRDGMPYIKTQEIDPTGMSDVFAYIQKKKLEWDEKLKDQIVETRTPFNISLRTYVYIYMCVYTCMSV</sequence>
<comment type="similarity">
    <text evidence="7">Belongs to the short-chain dehydrogenases/reductases (SDR) family. ERG27 subfamily.</text>
</comment>
<dbReference type="GO" id="GO:0000253">
    <property type="term" value="F:3-beta-hydroxysteroid 3-dehydrogenase (NADP+) activity"/>
    <property type="evidence" value="ECO:0007669"/>
    <property type="project" value="UniProtKB-EC"/>
</dbReference>
<dbReference type="InterPro" id="IPR051593">
    <property type="entry name" value="Ergosterol_Biosynth_ERG27"/>
</dbReference>
<dbReference type="GO" id="GO:0005789">
    <property type="term" value="C:endoplasmic reticulum membrane"/>
    <property type="evidence" value="ECO:0007669"/>
    <property type="project" value="TreeGrafter"/>
</dbReference>
<evidence type="ECO:0000256" key="5">
    <source>
        <dbReference type="ARBA" id="ARBA00023098"/>
    </source>
</evidence>
<evidence type="ECO:0000256" key="2">
    <source>
        <dbReference type="ARBA" id="ARBA00022857"/>
    </source>
</evidence>
<keyword evidence="3" id="KW-0752">Steroid biosynthesis</keyword>
<keyword evidence="5" id="KW-0443">Lipid metabolism</keyword>
<gene>
    <name evidence="10" type="ORF">VIN7_3249</name>
</gene>
<proteinExistence type="inferred from homology"/>
<dbReference type="InterPro" id="IPR042829">
    <property type="entry name" value="HSD17B7/Erg27"/>
</dbReference>
<dbReference type="EC" id="1.1.1.270" evidence="8"/>
<accession>H0GK67</accession>
<dbReference type="PANTHER" id="PTHR43647">
    <property type="entry name" value="DEHYDROGENASE"/>
    <property type="match status" value="1"/>
</dbReference>
<organism evidence="10 11">
    <name type="scientific">Saccharomyces cerevisiae x Saccharomyces kudriavzevii (strain VIN7)</name>
    <name type="common">Yeast</name>
    <dbReference type="NCBI Taxonomy" id="1095631"/>
    <lineage>
        <taxon>Eukaryota</taxon>
        <taxon>Fungi</taxon>
        <taxon>Dikarya</taxon>
        <taxon>Ascomycota</taxon>
        <taxon>Saccharomycotina</taxon>
        <taxon>Saccharomycetes</taxon>
        <taxon>Saccharomycetales</taxon>
        <taxon>Saccharomycetaceae</taxon>
        <taxon>Saccharomyces</taxon>
    </lineage>
</organism>
<dbReference type="Proteomes" id="UP000009009">
    <property type="component" value="Unassembled WGS sequence"/>
</dbReference>
<dbReference type="AlphaFoldDB" id="H0GK67"/>
<keyword evidence="11" id="KW-1185">Reference proteome</keyword>
<evidence type="ECO:0000313" key="11">
    <source>
        <dbReference type="Proteomes" id="UP000009009"/>
    </source>
</evidence>
<dbReference type="UniPathway" id="UPA00770">
    <property type="reaction ID" value="UER00758"/>
</dbReference>
<dbReference type="GO" id="GO:0006696">
    <property type="term" value="P:ergosterol biosynthetic process"/>
    <property type="evidence" value="ECO:0007669"/>
    <property type="project" value="TreeGrafter"/>
</dbReference>
<dbReference type="PhylomeDB" id="H0GK67"/>
<dbReference type="FunFam" id="3.40.50.720:FF:000525">
    <property type="entry name" value="3-keto-steroid reductase"/>
    <property type="match status" value="1"/>
</dbReference>
<keyword evidence="1" id="KW-0444">Lipid biosynthesis</keyword>
<keyword evidence="2" id="KW-0521">NADP</keyword>
<dbReference type="InterPro" id="IPR036291">
    <property type="entry name" value="NAD(P)-bd_dom_sf"/>
</dbReference>
<evidence type="ECO:0000256" key="1">
    <source>
        <dbReference type="ARBA" id="ARBA00022516"/>
    </source>
</evidence>
<dbReference type="PANTHER" id="PTHR43647:SF1">
    <property type="entry name" value="3-KETO-STEROID REDUCTASE ERG27"/>
    <property type="match status" value="1"/>
</dbReference>
<dbReference type="SUPFAM" id="SSF51735">
    <property type="entry name" value="NAD(P)-binding Rossmann-fold domains"/>
    <property type="match status" value="1"/>
</dbReference>
<dbReference type="EMBL" id="AGVY01000040">
    <property type="protein sequence ID" value="EHN05903.1"/>
    <property type="molecule type" value="Genomic_DNA"/>
</dbReference>
<comment type="pathway">
    <text evidence="6">Steroid biosynthesis; zymosterol biosynthesis; zymosterol from lanosterol: step 5/6.</text>
</comment>
<reference evidence="10 11" key="1">
    <citation type="journal article" date="2012" name="FEMS Yeast Res.">
        <title>The genome sequence of the wine yeast VIN7 reveals an allotriploid hybrid genome with Saccharomyces cerevisiae and Saccharomyces kudriavzevii origins.</title>
        <authorList>
            <person name="Borneman A.R."/>
            <person name="Desany B.A."/>
            <person name="Riches D."/>
            <person name="Affourtit J.P."/>
            <person name="Forgan A.H."/>
            <person name="Pretorius I.S."/>
            <person name="Egholm M."/>
            <person name="Chambers P.J."/>
        </authorList>
    </citation>
    <scope>NUCLEOTIDE SEQUENCE [LARGE SCALE GENOMIC DNA]</scope>
    <source>
        <strain evidence="10 11">VIN7</strain>
    </source>
</reference>
<protein>
    <recommendedName>
        <fullName evidence="8">3beta-hydroxysteroid 3-dehydrogenase</fullName>
        <ecNumber evidence="8">1.1.1.270</ecNumber>
    </recommendedName>
</protein>
<evidence type="ECO:0000256" key="4">
    <source>
        <dbReference type="ARBA" id="ARBA00023002"/>
    </source>
</evidence>
<dbReference type="InterPro" id="IPR002347">
    <property type="entry name" value="SDR_fam"/>
</dbReference>
<dbReference type="Pfam" id="PF00106">
    <property type="entry name" value="adh_short"/>
    <property type="match status" value="1"/>
</dbReference>
<comment type="caution">
    <text evidence="10">The sequence shown here is derived from an EMBL/GenBank/DDBJ whole genome shotgun (WGS) entry which is preliminary data.</text>
</comment>
<dbReference type="Gene3D" id="3.40.50.720">
    <property type="entry name" value="NAD(P)-binding Rossmann-like Domain"/>
    <property type="match status" value="1"/>
</dbReference>
<dbReference type="HOGENOM" id="CLU_029944_1_0_1"/>
<evidence type="ECO:0000256" key="6">
    <source>
        <dbReference type="ARBA" id="ARBA00023589"/>
    </source>
</evidence>
<evidence type="ECO:0000256" key="3">
    <source>
        <dbReference type="ARBA" id="ARBA00022955"/>
    </source>
</evidence>
<dbReference type="OrthoDB" id="9989144at2759"/>
<evidence type="ECO:0000256" key="9">
    <source>
        <dbReference type="ARBA" id="ARBA00048246"/>
    </source>
</evidence>
<comment type="catalytic activity">
    <reaction evidence="9">
        <text>3-dehydro-4alpha-methylzymosterol + NADPH + H(+) = 4alpha-methylzymosterol + NADP(+)</text>
        <dbReference type="Rhea" id="RHEA:36379"/>
        <dbReference type="ChEBI" id="CHEBI:1949"/>
        <dbReference type="ChEBI" id="CHEBI:15378"/>
        <dbReference type="ChEBI" id="CHEBI:57783"/>
        <dbReference type="ChEBI" id="CHEBI:58349"/>
        <dbReference type="ChEBI" id="CHEBI:136486"/>
        <dbReference type="EC" id="1.1.1.270"/>
    </reaction>
    <physiologicalReaction direction="left-to-right" evidence="9">
        <dbReference type="Rhea" id="RHEA:36380"/>
    </physiologicalReaction>
</comment>